<dbReference type="KEGG" id="tso:IZ6_20160"/>
<evidence type="ECO:0000313" key="2">
    <source>
        <dbReference type="EMBL" id="BCJ91281.1"/>
    </source>
</evidence>
<gene>
    <name evidence="2" type="ORF">IZ6_20160</name>
</gene>
<dbReference type="Proteomes" id="UP000515317">
    <property type="component" value="Chromosome"/>
</dbReference>
<feature type="signal peptide" evidence="1">
    <location>
        <begin position="1"/>
        <end position="24"/>
    </location>
</feature>
<evidence type="ECO:0000256" key="1">
    <source>
        <dbReference type="SAM" id="SignalP"/>
    </source>
</evidence>
<feature type="chain" id="PRO_5027611657" evidence="1">
    <location>
        <begin position="25"/>
        <end position="326"/>
    </location>
</feature>
<sequence>MPIRTARAFAAAVLFPVLVSGALAQGIDAPALAPQGLPIDIPSPLDMPDARRGGPTLSPVSPGSLTKTVLSLSALYFENSAAIETGLRWRVFSDQPDLNGNHALVLESVDAKPFVTLDPGGYIVHVSYGLAAATRHVVLGTQSVSEQVVLNAGALRFSGAIGDKIIPPGDLSFEIHAQDGAKEELVGSVKAGQILRLKSGSYQVTSTYGQVNAKIVSEVRVEPGKLTEASVMHKAGKVDLRLVAPNGAEIRDANWSLLTPAGDVVAETLTDLKNVILNEGDYVAIARYDGTIFSQEFKVQSGRAIGVDVAAVKRAGPAGGPPVIDP</sequence>
<keyword evidence="3" id="KW-1185">Reference proteome</keyword>
<name>A0A6S6QW55_9HYPH</name>
<dbReference type="RefSeq" id="WP_222874941.1">
    <property type="nucleotide sequence ID" value="NZ_AP023361.1"/>
</dbReference>
<keyword evidence="1" id="KW-0732">Signal</keyword>
<organism evidence="2 3">
    <name type="scientific">Terrihabitans soli</name>
    <dbReference type="NCBI Taxonomy" id="708113"/>
    <lineage>
        <taxon>Bacteria</taxon>
        <taxon>Pseudomonadati</taxon>
        <taxon>Pseudomonadota</taxon>
        <taxon>Alphaproteobacteria</taxon>
        <taxon>Hyphomicrobiales</taxon>
        <taxon>Terrihabitans</taxon>
    </lineage>
</organism>
<dbReference type="AlphaFoldDB" id="A0A6S6QW55"/>
<accession>A0A6S6QW55</accession>
<dbReference type="EMBL" id="AP023361">
    <property type="protein sequence ID" value="BCJ91281.1"/>
    <property type="molecule type" value="Genomic_DNA"/>
</dbReference>
<proteinExistence type="predicted"/>
<reference evidence="2 3" key="1">
    <citation type="submission" date="2020-08" db="EMBL/GenBank/DDBJ databases">
        <title>Genome sequence of Rhizobiales bacterium strain IZ6.</title>
        <authorList>
            <person name="Nakai R."/>
            <person name="Naganuma T."/>
        </authorList>
    </citation>
    <scope>NUCLEOTIDE SEQUENCE [LARGE SCALE GENOMIC DNA]</scope>
    <source>
        <strain evidence="2 3">IZ6</strain>
    </source>
</reference>
<protein>
    <submittedName>
        <fullName evidence="2">Uncharacterized protein</fullName>
    </submittedName>
</protein>
<evidence type="ECO:0000313" key="3">
    <source>
        <dbReference type="Proteomes" id="UP000515317"/>
    </source>
</evidence>